<dbReference type="Proteomes" id="UP001254257">
    <property type="component" value="Unassembled WGS sequence"/>
</dbReference>
<reference evidence="1 2" key="1">
    <citation type="submission" date="2023-09" db="EMBL/GenBank/DDBJ databases">
        <title>Whole genome shotgun sequencing (WGS) of Bosea sp. ZW T0_25, isolated from stored onions (Allium cepa).</title>
        <authorList>
            <person name="Stoll D.A."/>
            <person name="Huch M."/>
        </authorList>
    </citation>
    <scope>NUCLEOTIDE SEQUENCE [LARGE SCALE GENOMIC DNA]</scope>
    <source>
        <strain evidence="1 2">ZW T0_25</strain>
    </source>
</reference>
<evidence type="ECO:0000313" key="2">
    <source>
        <dbReference type="Proteomes" id="UP001254257"/>
    </source>
</evidence>
<organism evidence="1 2">
    <name type="scientific">Bosea rubneri</name>
    <dbReference type="NCBI Taxonomy" id="3075434"/>
    <lineage>
        <taxon>Bacteria</taxon>
        <taxon>Pseudomonadati</taxon>
        <taxon>Pseudomonadota</taxon>
        <taxon>Alphaproteobacteria</taxon>
        <taxon>Hyphomicrobiales</taxon>
        <taxon>Boseaceae</taxon>
        <taxon>Bosea</taxon>
    </lineage>
</organism>
<dbReference type="EMBL" id="JAWDID010000082">
    <property type="protein sequence ID" value="MDU0343724.1"/>
    <property type="molecule type" value="Genomic_DNA"/>
</dbReference>
<comment type="caution">
    <text evidence="1">The sequence shown here is derived from an EMBL/GenBank/DDBJ whole genome shotgun (WGS) entry which is preliminary data.</text>
</comment>
<dbReference type="RefSeq" id="WP_316021422.1">
    <property type="nucleotide sequence ID" value="NZ_JAWDID010000082.1"/>
</dbReference>
<accession>A0ABU3SFZ9</accession>
<protein>
    <submittedName>
        <fullName evidence="1">Uncharacterized protein</fullName>
    </submittedName>
</protein>
<name>A0ABU3SFZ9_9HYPH</name>
<keyword evidence="2" id="KW-1185">Reference proteome</keyword>
<sequence>MPSDPSRVFIILDVLNIAVSADPSEGSIISMKVREGADVSLWLPAEAMAKLQAMMAQADLKHAKSLQPQ</sequence>
<evidence type="ECO:0000313" key="1">
    <source>
        <dbReference type="EMBL" id="MDU0343724.1"/>
    </source>
</evidence>
<gene>
    <name evidence="1" type="ORF">RKE40_27895</name>
</gene>
<proteinExistence type="predicted"/>